<sequence length="182" mass="21180">MWQKDFSEYCKTCDICQEANKFTTKRLGNIIKIQEPSRPWLILHIDWVTALPLGCDRSYKPCLVILERFRKTPIFLPFHKDDTSMYKALLIWNRVVSWTGIFTNIIGDRDPKFTSALCKNLHQLFGTNLSLSTAYHPQTDGLAERIIQNLEGMIRTFFHMAYSSKIVIDCPTIGVPFFQNRN</sequence>
<evidence type="ECO:0000256" key="1">
    <source>
        <dbReference type="ARBA" id="ARBA00022884"/>
    </source>
</evidence>
<dbReference type="PANTHER" id="PTHR37984:SF5">
    <property type="entry name" value="PROTEIN NYNRIN-LIKE"/>
    <property type="match status" value="1"/>
</dbReference>
<dbReference type="PROSITE" id="PS50994">
    <property type="entry name" value="INTEGRASE"/>
    <property type="match status" value="1"/>
</dbReference>
<proteinExistence type="predicted"/>
<dbReference type="SUPFAM" id="SSF53098">
    <property type="entry name" value="Ribonuclease H-like"/>
    <property type="match status" value="1"/>
</dbReference>
<name>A0A9Q3FBP7_9BASI</name>
<dbReference type="GO" id="GO:0003723">
    <property type="term" value="F:RNA binding"/>
    <property type="evidence" value="ECO:0007669"/>
    <property type="project" value="UniProtKB-KW"/>
</dbReference>
<dbReference type="InterPro" id="IPR012337">
    <property type="entry name" value="RNaseH-like_sf"/>
</dbReference>
<reference evidence="3" key="1">
    <citation type="submission" date="2021-03" db="EMBL/GenBank/DDBJ databases">
        <title>Draft genome sequence of rust myrtle Austropuccinia psidii MF-1, a brazilian biotype.</title>
        <authorList>
            <person name="Quecine M.C."/>
            <person name="Pachon D.M.R."/>
            <person name="Bonatelli M.L."/>
            <person name="Correr F.H."/>
            <person name="Franceschini L.M."/>
            <person name="Leite T.F."/>
            <person name="Margarido G.R.A."/>
            <person name="Almeida C.A."/>
            <person name="Ferrarezi J.A."/>
            <person name="Labate C.A."/>
        </authorList>
    </citation>
    <scope>NUCLEOTIDE SEQUENCE</scope>
    <source>
        <strain evidence="3">MF-1</strain>
    </source>
</reference>
<dbReference type="OrthoDB" id="5592268at2759"/>
<dbReference type="EMBL" id="AVOT02041042">
    <property type="protein sequence ID" value="MBW0536309.1"/>
    <property type="molecule type" value="Genomic_DNA"/>
</dbReference>
<organism evidence="3 4">
    <name type="scientific">Austropuccinia psidii MF-1</name>
    <dbReference type="NCBI Taxonomy" id="1389203"/>
    <lineage>
        <taxon>Eukaryota</taxon>
        <taxon>Fungi</taxon>
        <taxon>Dikarya</taxon>
        <taxon>Basidiomycota</taxon>
        <taxon>Pucciniomycotina</taxon>
        <taxon>Pucciniomycetes</taxon>
        <taxon>Pucciniales</taxon>
        <taxon>Sphaerophragmiaceae</taxon>
        <taxon>Austropuccinia</taxon>
    </lineage>
</organism>
<gene>
    <name evidence="3" type="ORF">O181_076024</name>
</gene>
<evidence type="ECO:0000259" key="2">
    <source>
        <dbReference type="PROSITE" id="PS50994"/>
    </source>
</evidence>
<dbReference type="InterPro" id="IPR050951">
    <property type="entry name" value="Retrovirus_Pol_polyprotein"/>
</dbReference>
<keyword evidence="1" id="KW-0694">RNA-binding</keyword>
<dbReference type="InterPro" id="IPR036397">
    <property type="entry name" value="RNaseH_sf"/>
</dbReference>
<accession>A0A9Q3FBP7</accession>
<dbReference type="Proteomes" id="UP000765509">
    <property type="component" value="Unassembled WGS sequence"/>
</dbReference>
<dbReference type="AlphaFoldDB" id="A0A9Q3FBP7"/>
<evidence type="ECO:0000313" key="4">
    <source>
        <dbReference type="Proteomes" id="UP000765509"/>
    </source>
</evidence>
<dbReference type="Gene3D" id="3.30.420.10">
    <property type="entry name" value="Ribonuclease H-like superfamily/Ribonuclease H"/>
    <property type="match status" value="1"/>
</dbReference>
<keyword evidence="4" id="KW-1185">Reference proteome</keyword>
<dbReference type="GO" id="GO:0005634">
    <property type="term" value="C:nucleus"/>
    <property type="evidence" value="ECO:0007669"/>
    <property type="project" value="UniProtKB-ARBA"/>
</dbReference>
<dbReference type="PANTHER" id="PTHR37984">
    <property type="entry name" value="PROTEIN CBG26694"/>
    <property type="match status" value="1"/>
</dbReference>
<comment type="caution">
    <text evidence="3">The sequence shown here is derived from an EMBL/GenBank/DDBJ whole genome shotgun (WGS) entry which is preliminary data.</text>
</comment>
<protein>
    <recommendedName>
        <fullName evidence="2">Integrase catalytic domain-containing protein</fullName>
    </recommendedName>
</protein>
<evidence type="ECO:0000313" key="3">
    <source>
        <dbReference type="EMBL" id="MBW0536309.1"/>
    </source>
</evidence>
<dbReference type="InterPro" id="IPR001584">
    <property type="entry name" value="Integrase_cat-core"/>
</dbReference>
<feature type="domain" description="Integrase catalytic" evidence="2">
    <location>
        <begin position="35"/>
        <end position="182"/>
    </location>
</feature>
<dbReference type="GO" id="GO:0015074">
    <property type="term" value="P:DNA integration"/>
    <property type="evidence" value="ECO:0007669"/>
    <property type="project" value="InterPro"/>
</dbReference>